<proteinExistence type="predicted"/>
<evidence type="ECO:0000313" key="2">
    <source>
        <dbReference type="EMBL" id="PMD17100.1"/>
    </source>
</evidence>
<accession>A0A2J6PSU8</accession>
<gene>
    <name evidence="2" type="ORF">NA56DRAFT_662420</name>
</gene>
<evidence type="ECO:0000313" key="3">
    <source>
        <dbReference type="Proteomes" id="UP000235672"/>
    </source>
</evidence>
<feature type="coiled-coil region" evidence="1">
    <location>
        <begin position="99"/>
        <end position="173"/>
    </location>
</feature>
<keyword evidence="3" id="KW-1185">Reference proteome</keyword>
<evidence type="ECO:0000256" key="1">
    <source>
        <dbReference type="SAM" id="Coils"/>
    </source>
</evidence>
<dbReference type="AlphaFoldDB" id="A0A2J6PSU8"/>
<dbReference type="OrthoDB" id="5143644at2759"/>
<name>A0A2J6PSU8_9HELO</name>
<reference evidence="2 3" key="1">
    <citation type="submission" date="2016-05" db="EMBL/GenBank/DDBJ databases">
        <title>A degradative enzymes factory behind the ericoid mycorrhizal symbiosis.</title>
        <authorList>
            <consortium name="DOE Joint Genome Institute"/>
            <person name="Martino E."/>
            <person name="Morin E."/>
            <person name="Grelet G."/>
            <person name="Kuo A."/>
            <person name="Kohler A."/>
            <person name="Daghino S."/>
            <person name="Barry K."/>
            <person name="Choi C."/>
            <person name="Cichocki N."/>
            <person name="Clum A."/>
            <person name="Copeland A."/>
            <person name="Hainaut M."/>
            <person name="Haridas S."/>
            <person name="Labutti K."/>
            <person name="Lindquist E."/>
            <person name="Lipzen A."/>
            <person name="Khouja H.-R."/>
            <person name="Murat C."/>
            <person name="Ohm R."/>
            <person name="Olson A."/>
            <person name="Spatafora J."/>
            <person name="Veneault-Fourrey C."/>
            <person name="Henrissat B."/>
            <person name="Grigoriev I."/>
            <person name="Martin F."/>
            <person name="Perotto S."/>
        </authorList>
    </citation>
    <scope>NUCLEOTIDE SEQUENCE [LARGE SCALE GENOMIC DNA]</scope>
    <source>
        <strain evidence="2 3">UAMH 7357</strain>
    </source>
</reference>
<protein>
    <submittedName>
        <fullName evidence="2">Uncharacterized protein</fullName>
    </submittedName>
</protein>
<organism evidence="2 3">
    <name type="scientific">Hyaloscypha hepaticicola</name>
    <dbReference type="NCBI Taxonomy" id="2082293"/>
    <lineage>
        <taxon>Eukaryota</taxon>
        <taxon>Fungi</taxon>
        <taxon>Dikarya</taxon>
        <taxon>Ascomycota</taxon>
        <taxon>Pezizomycotina</taxon>
        <taxon>Leotiomycetes</taxon>
        <taxon>Helotiales</taxon>
        <taxon>Hyaloscyphaceae</taxon>
        <taxon>Hyaloscypha</taxon>
    </lineage>
</organism>
<dbReference type="EMBL" id="KZ613501">
    <property type="protein sequence ID" value="PMD17100.1"/>
    <property type="molecule type" value="Genomic_DNA"/>
</dbReference>
<dbReference type="Proteomes" id="UP000235672">
    <property type="component" value="Unassembled WGS sequence"/>
</dbReference>
<sequence>MPVLSRKHISSLLYSPKEWLASLQRRQHKTFISADQKLKQDYPPSQTGAGFPTKPPSLCPSLMSVNPKRGALIIIILADGLTTIMGFFDALVRQADAIRHAAEAALEFTRNHAQEAECKLQEMVDQSTEVAQNTADEGVDITEAIDGAVEVALKALEDTLNAAMDAINRFLNEASKKIFNFLGGYLLQFLLKPMIATVDFVLERLASLGDQLKRQISSAVQTIKVTIQKIVRRIGHVLGPRWQFVKKLWKILFGVEPEQCVLTAAWFDERMKRTEKQLLHRRSGEPWRPLQLGPPPRARMQALLTESSPRAGSLVQLTLDEPFTDNLGGHQCLQISVLYYRWRTEEFLKVSSAFLGIGLLSNRIRIEFT</sequence>
<keyword evidence="1" id="KW-0175">Coiled coil</keyword>